<keyword evidence="6" id="KW-1185">Reference proteome</keyword>
<feature type="signal peptide" evidence="4">
    <location>
        <begin position="1"/>
        <end position="19"/>
    </location>
</feature>
<dbReference type="Proteomes" id="UP000027135">
    <property type="component" value="Unassembled WGS sequence"/>
</dbReference>
<dbReference type="InterPro" id="IPR022353">
    <property type="entry name" value="Insulin_CS"/>
</dbReference>
<evidence type="ECO:0000256" key="1">
    <source>
        <dbReference type="ARBA" id="ARBA00009034"/>
    </source>
</evidence>
<evidence type="ECO:0000313" key="6">
    <source>
        <dbReference type="Proteomes" id="UP000027135"/>
    </source>
</evidence>
<dbReference type="AlphaFoldDB" id="A0A067RHG0"/>
<protein>
    <recommendedName>
        <fullName evidence="7">Insulin-like domain-containing protein</fullName>
    </recommendedName>
</protein>
<keyword evidence="3 4" id="KW-0732">Signal</keyword>
<keyword evidence="2" id="KW-0165">Cleavage on pair of basic residues</keyword>
<evidence type="ECO:0008006" key="7">
    <source>
        <dbReference type="Google" id="ProtNLM"/>
    </source>
</evidence>
<evidence type="ECO:0000256" key="2">
    <source>
        <dbReference type="ARBA" id="ARBA00022685"/>
    </source>
</evidence>
<dbReference type="InterPro" id="IPR036438">
    <property type="entry name" value="Insulin-like_sf"/>
</dbReference>
<dbReference type="EMBL" id="KK852506">
    <property type="protein sequence ID" value="KDR22483.1"/>
    <property type="molecule type" value="Genomic_DNA"/>
</dbReference>
<dbReference type="SUPFAM" id="SSF56994">
    <property type="entry name" value="Insulin-like"/>
    <property type="match status" value="1"/>
</dbReference>
<gene>
    <name evidence="5" type="ORF">L798_02282</name>
</gene>
<sequence length="129" mass="14230">MKSFMALVIAVVTSAVVLQEGVRSSDYENCSKKMRQLILDSCAEPKGKRNAFLADFNWNIHPPRKAAQHTVSPALLGKVLGVPPHWMEGVVSLDDSKQPQRRNLQAVHNLIVECCVDGCTPYQIVGLCN</sequence>
<proteinExistence type="inferred from homology"/>
<reference evidence="5 6" key="1">
    <citation type="journal article" date="2014" name="Nat. Commun.">
        <title>Molecular traces of alternative social organization in a termite genome.</title>
        <authorList>
            <person name="Terrapon N."/>
            <person name="Li C."/>
            <person name="Robertson H.M."/>
            <person name="Ji L."/>
            <person name="Meng X."/>
            <person name="Booth W."/>
            <person name="Chen Z."/>
            <person name="Childers C.P."/>
            <person name="Glastad K.M."/>
            <person name="Gokhale K."/>
            <person name="Gowin J."/>
            <person name="Gronenberg W."/>
            <person name="Hermansen R.A."/>
            <person name="Hu H."/>
            <person name="Hunt B.G."/>
            <person name="Huylmans A.K."/>
            <person name="Khalil S.M."/>
            <person name="Mitchell R.D."/>
            <person name="Munoz-Torres M.C."/>
            <person name="Mustard J.A."/>
            <person name="Pan H."/>
            <person name="Reese J.T."/>
            <person name="Scharf M.E."/>
            <person name="Sun F."/>
            <person name="Vogel H."/>
            <person name="Xiao J."/>
            <person name="Yang W."/>
            <person name="Yang Z."/>
            <person name="Yang Z."/>
            <person name="Zhou J."/>
            <person name="Zhu J."/>
            <person name="Brent C.S."/>
            <person name="Elsik C.G."/>
            <person name="Goodisman M.A."/>
            <person name="Liberles D.A."/>
            <person name="Roe R.M."/>
            <person name="Vargo E.L."/>
            <person name="Vilcinskas A."/>
            <person name="Wang J."/>
            <person name="Bornberg-Bauer E."/>
            <person name="Korb J."/>
            <person name="Zhang G."/>
            <person name="Liebig J."/>
        </authorList>
    </citation>
    <scope>NUCLEOTIDE SEQUENCE [LARGE SCALE GENOMIC DNA]</scope>
    <source>
        <tissue evidence="5">Whole organism</tissue>
    </source>
</reference>
<evidence type="ECO:0000313" key="5">
    <source>
        <dbReference type="EMBL" id="KDR22483.1"/>
    </source>
</evidence>
<dbReference type="PROSITE" id="PS00262">
    <property type="entry name" value="INSULIN"/>
    <property type="match status" value="1"/>
</dbReference>
<accession>A0A067RHG0</accession>
<organism evidence="5 6">
    <name type="scientific">Zootermopsis nevadensis</name>
    <name type="common">Dampwood termite</name>
    <dbReference type="NCBI Taxonomy" id="136037"/>
    <lineage>
        <taxon>Eukaryota</taxon>
        <taxon>Metazoa</taxon>
        <taxon>Ecdysozoa</taxon>
        <taxon>Arthropoda</taxon>
        <taxon>Hexapoda</taxon>
        <taxon>Insecta</taxon>
        <taxon>Pterygota</taxon>
        <taxon>Neoptera</taxon>
        <taxon>Polyneoptera</taxon>
        <taxon>Dictyoptera</taxon>
        <taxon>Blattodea</taxon>
        <taxon>Blattoidea</taxon>
        <taxon>Termitoidae</taxon>
        <taxon>Termopsidae</taxon>
        <taxon>Zootermopsis</taxon>
    </lineage>
</organism>
<name>A0A067RHG0_ZOONE</name>
<feature type="chain" id="PRO_5001648570" description="Insulin-like domain-containing protein" evidence="4">
    <location>
        <begin position="20"/>
        <end position="129"/>
    </location>
</feature>
<dbReference type="InParanoid" id="A0A067RHG0"/>
<evidence type="ECO:0000256" key="4">
    <source>
        <dbReference type="SAM" id="SignalP"/>
    </source>
</evidence>
<comment type="similarity">
    <text evidence="1">Belongs to the insulin family.</text>
</comment>
<dbReference type="GO" id="GO:0005576">
    <property type="term" value="C:extracellular region"/>
    <property type="evidence" value="ECO:0007669"/>
    <property type="project" value="UniProtKB-ARBA"/>
</dbReference>
<evidence type="ECO:0000256" key="3">
    <source>
        <dbReference type="ARBA" id="ARBA00022729"/>
    </source>
</evidence>